<keyword evidence="3 6" id="KW-0694">RNA-binding</keyword>
<name>A0A097IGE0_9CORY</name>
<organism evidence="8 9">
    <name type="scientific">Corynebacterium doosanense CAU 212 = DSM 45436</name>
    <dbReference type="NCBI Taxonomy" id="558173"/>
    <lineage>
        <taxon>Bacteria</taxon>
        <taxon>Bacillati</taxon>
        <taxon>Actinomycetota</taxon>
        <taxon>Actinomycetes</taxon>
        <taxon>Mycobacteriales</taxon>
        <taxon>Corynebacteriaceae</taxon>
        <taxon>Corynebacterium</taxon>
    </lineage>
</organism>
<dbReference type="GO" id="GO:0003723">
    <property type="term" value="F:RNA binding"/>
    <property type="evidence" value="ECO:0007669"/>
    <property type="project" value="UniProtKB-UniRule"/>
</dbReference>
<dbReference type="NCBIfam" id="TIGR01951">
    <property type="entry name" value="nusB"/>
    <property type="match status" value="1"/>
</dbReference>
<comment type="similarity">
    <text evidence="1 6">Belongs to the NusB family.</text>
</comment>
<dbReference type="STRING" id="558173.CDOO_07780"/>
<dbReference type="OrthoDB" id="3528057at2"/>
<accession>A0A097IGE0</accession>
<reference evidence="8 9" key="1">
    <citation type="submission" date="2013-09" db="EMBL/GenBank/DDBJ databases">
        <title>Complete genome sequence of Corynebacterium doosanense CAU 212(T) (=DSM 45436(T)), isolated from activated sludge.</title>
        <authorList>
            <person name="Schaffert L."/>
            <person name="Albersmeier A."/>
            <person name="Kalinowski J."/>
            <person name="Ruckert C."/>
        </authorList>
    </citation>
    <scope>NUCLEOTIDE SEQUENCE [LARGE SCALE GENOMIC DNA]</scope>
    <source>
        <strain evidence="8 9">CAU 212</strain>
    </source>
</reference>
<dbReference type="PANTHER" id="PTHR11078">
    <property type="entry name" value="N UTILIZATION SUBSTANCE PROTEIN B-RELATED"/>
    <property type="match status" value="1"/>
</dbReference>
<dbReference type="HOGENOM" id="CLU_087843_2_0_11"/>
<evidence type="ECO:0000313" key="9">
    <source>
        <dbReference type="Proteomes" id="UP000029914"/>
    </source>
</evidence>
<dbReference type="GO" id="GO:0005829">
    <property type="term" value="C:cytosol"/>
    <property type="evidence" value="ECO:0007669"/>
    <property type="project" value="TreeGrafter"/>
</dbReference>
<dbReference type="InterPro" id="IPR035926">
    <property type="entry name" value="NusB-like_sf"/>
</dbReference>
<dbReference type="SUPFAM" id="SSF48013">
    <property type="entry name" value="NusB-like"/>
    <property type="match status" value="1"/>
</dbReference>
<dbReference type="AlphaFoldDB" id="A0A097IGE0"/>
<evidence type="ECO:0000256" key="5">
    <source>
        <dbReference type="ARBA" id="ARBA00023163"/>
    </source>
</evidence>
<proteinExistence type="inferred from homology"/>
<evidence type="ECO:0000256" key="1">
    <source>
        <dbReference type="ARBA" id="ARBA00005952"/>
    </source>
</evidence>
<sequence length="161" mass="18188">MSNTDINYRRRGSRYRARRRAVDIIFEAEFRDVDPVSVVEQRVALADDRDAEVAPVADYTRQLVTGVAERLDELDDTISRYLSETWQLRRLPAVDRAVLRVLAWEIVFNDEVDAPVSVVDGVEIASEYSTDVAAPYIHAVLDDIAQSMSADNPMNVVSDDE</sequence>
<dbReference type="GO" id="GO:0031564">
    <property type="term" value="P:transcription antitermination"/>
    <property type="evidence" value="ECO:0007669"/>
    <property type="project" value="UniProtKB-KW"/>
</dbReference>
<gene>
    <name evidence="6" type="primary">nusB</name>
    <name evidence="8" type="ORF">CDOO_07780</name>
</gene>
<dbReference type="GO" id="GO:0006353">
    <property type="term" value="P:DNA-templated transcription termination"/>
    <property type="evidence" value="ECO:0007669"/>
    <property type="project" value="UniProtKB-UniRule"/>
</dbReference>
<evidence type="ECO:0000256" key="4">
    <source>
        <dbReference type="ARBA" id="ARBA00023015"/>
    </source>
</evidence>
<dbReference type="InterPro" id="IPR006027">
    <property type="entry name" value="NusB_RsmB_TIM44"/>
</dbReference>
<dbReference type="Gene3D" id="1.10.940.10">
    <property type="entry name" value="NusB-like"/>
    <property type="match status" value="1"/>
</dbReference>
<dbReference type="Proteomes" id="UP000029914">
    <property type="component" value="Chromosome"/>
</dbReference>
<evidence type="ECO:0000313" key="8">
    <source>
        <dbReference type="EMBL" id="AIT61172.1"/>
    </source>
</evidence>
<dbReference type="EMBL" id="CP006764">
    <property type="protein sequence ID" value="AIT61172.1"/>
    <property type="molecule type" value="Genomic_DNA"/>
</dbReference>
<feature type="domain" description="NusB/RsmB/TIM44" evidence="7">
    <location>
        <begin position="16"/>
        <end position="145"/>
    </location>
</feature>
<evidence type="ECO:0000256" key="2">
    <source>
        <dbReference type="ARBA" id="ARBA00022814"/>
    </source>
</evidence>
<evidence type="ECO:0000256" key="3">
    <source>
        <dbReference type="ARBA" id="ARBA00022884"/>
    </source>
</evidence>
<dbReference type="PANTHER" id="PTHR11078:SF3">
    <property type="entry name" value="ANTITERMINATION NUSB DOMAIN-CONTAINING PROTEIN"/>
    <property type="match status" value="1"/>
</dbReference>
<evidence type="ECO:0000259" key="7">
    <source>
        <dbReference type="Pfam" id="PF01029"/>
    </source>
</evidence>
<protein>
    <recommendedName>
        <fullName evidence="6">Transcription antitermination protein NusB</fullName>
    </recommendedName>
    <alternativeName>
        <fullName evidence="6">Antitermination factor NusB</fullName>
    </alternativeName>
</protein>
<dbReference type="KEGG" id="cdo:CDOO_07780"/>
<keyword evidence="4 6" id="KW-0805">Transcription regulation</keyword>
<keyword evidence="5 6" id="KW-0804">Transcription</keyword>
<evidence type="ECO:0000256" key="6">
    <source>
        <dbReference type="HAMAP-Rule" id="MF_00073"/>
    </source>
</evidence>
<keyword evidence="9" id="KW-1185">Reference proteome</keyword>
<dbReference type="HAMAP" id="MF_00073">
    <property type="entry name" value="NusB"/>
    <property type="match status" value="1"/>
</dbReference>
<dbReference type="InterPro" id="IPR011605">
    <property type="entry name" value="NusB_fam"/>
</dbReference>
<dbReference type="eggNOG" id="COG0781">
    <property type="taxonomic scope" value="Bacteria"/>
</dbReference>
<comment type="function">
    <text evidence="6">Involved in transcription antitermination. Required for transcription of ribosomal RNA (rRNA) genes. Binds specifically to the boxA antiterminator sequence of the ribosomal RNA (rrn) operons.</text>
</comment>
<keyword evidence="2 6" id="KW-0889">Transcription antitermination</keyword>
<dbReference type="RefSeq" id="WP_018021740.1">
    <property type="nucleotide sequence ID" value="NZ_AQUX01000003.1"/>
</dbReference>
<dbReference type="Pfam" id="PF01029">
    <property type="entry name" value="NusB"/>
    <property type="match status" value="1"/>
</dbReference>